<keyword evidence="2" id="KW-1185">Reference proteome</keyword>
<accession>A0ABR1H8U9</accession>
<dbReference type="Gene3D" id="2.100.10.50">
    <property type="match status" value="1"/>
</dbReference>
<sequence length="135" mass="15248">MPRHCGEFASWLQVIYTDDDDKPNDTINEINGQSSDINKGQGGSYVWLRLHRADKPSMMANNFWGAGGDYRYVQWSNDRNADRLITDVALWRSDDSQGGPPNGWDGKTQDINSGRGGDYLYLVWRTNAYSGPRSP</sequence>
<dbReference type="Proteomes" id="UP001498476">
    <property type="component" value="Unassembled WGS sequence"/>
</dbReference>
<evidence type="ECO:0000313" key="1">
    <source>
        <dbReference type="EMBL" id="KAK7417455.1"/>
    </source>
</evidence>
<comment type="caution">
    <text evidence="1">The sequence shown here is derived from an EMBL/GenBank/DDBJ whole genome shotgun (WGS) entry which is preliminary data.</text>
</comment>
<reference evidence="1 2" key="1">
    <citation type="journal article" date="2025" name="Microbiol. Resour. Announc.">
        <title>Draft genome sequences for Neonectria magnoliae and Neonectria punicea, canker pathogens of Liriodendron tulipifera and Acer saccharum in West Virginia.</title>
        <authorList>
            <person name="Petronek H.M."/>
            <person name="Kasson M.T."/>
            <person name="Metheny A.M."/>
            <person name="Stauder C.M."/>
            <person name="Lovett B."/>
            <person name="Lynch S.C."/>
            <person name="Garnas J.R."/>
            <person name="Kasson L.R."/>
            <person name="Stajich J.E."/>
        </authorList>
    </citation>
    <scope>NUCLEOTIDE SEQUENCE [LARGE SCALE GENOMIC DNA]</scope>
    <source>
        <strain evidence="1 2">NRRL 64653</strain>
    </source>
</reference>
<evidence type="ECO:0000313" key="2">
    <source>
        <dbReference type="Proteomes" id="UP001498476"/>
    </source>
</evidence>
<protein>
    <submittedName>
        <fullName evidence="1">Uncharacterized protein</fullName>
    </submittedName>
</protein>
<organism evidence="1 2">
    <name type="scientific">Neonectria punicea</name>
    <dbReference type="NCBI Taxonomy" id="979145"/>
    <lineage>
        <taxon>Eukaryota</taxon>
        <taxon>Fungi</taxon>
        <taxon>Dikarya</taxon>
        <taxon>Ascomycota</taxon>
        <taxon>Pezizomycotina</taxon>
        <taxon>Sordariomycetes</taxon>
        <taxon>Hypocreomycetidae</taxon>
        <taxon>Hypocreales</taxon>
        <taxon>Nectriaceae</taxon>
        <taxon>Neonectria</taxon>
    </lineage>
</organism>
<dbReference type="EMBL" id="JAZAVJ010000057">
    <property type="protein sequence ID" value="KAK7417455.1"/>
    <property type="molecule type" value="Genomic_DNA"/>
</dbReference>
<gene>
    <name evidence="1" type="ORF">QQX98_004575</name>
</gene>
<name>A0ABR1H8U9_9HYPO</name>
<proteinExistence type="predicted"/>